<dbReference type="HOGENOM" id="CLU_056896_1_0_6"/>
<dbReference type="InterPro" id="IPR014721">
    <property type="entry name" value="Ribsml_uS5_D2-typ_fold_subgr"/>
</dbReference>
<feature type="domain" description="GHMP kinase N-terminal" evidence="6">
    <location>
        <begin position="93"/>
        <end position="159"/>
    </location>
</feature>
<evidence type="ECO:0000256" key="5">
    <source>
        <dbReference type="SAM" id="MobiDB-lite"/>
    </source>
</evidence>
<dbReference type="eggNOG" id="COG4542">
    <property type="taxonomic scope" value="Bacteria"/>
</dbReference>
<keyword evidence="3" id="KW-0418">Kinase</keyword>
<gene>
    <name evidence="8" type="ordered locus">MCA2303</name>
</gene>
<dbReference type="Pfam" id="PF08544">
    <property type="entry name" value="GHMP_kinases_C"/>
    <property type="match status" value="1"/>
</dbReference>
<evidence type="ECO:0008006" key="10">
    <source>
        <dbReference type="Google" id="ProtNLM"/>
    </source>
</evidence>
<evidence type="ECO:0000313" key="9">
    <source>
        <dbReference type="Proteomes" id="UP000006821"/>
    </source>
</evidence>
<dbReference type="AlphaFoldDB" id="Q605I1"/>
<organism evidence="8 9">
    <name type="scientific">Methylococcus capsulatus (strain ATCC 33009 / NCIMB 11132 / Bath)</name>
    <dbReference type="NCBI Taxonomy" id="243233"/>
    <lineage>
        <taxon>Bacteria</taxon>
        <taxon>Pseudomonadati</taxon>
        <taxon>Pseudomonadota</taxon>
        <taxon>Gammaproteobacteria</taxon>
        <taxon>Methylococcales</taxon>
        <taxon>Methylococcaceae</taxon>
        <taxon>Methylococcus</taxon>
    </lineage>
</organism>
<dbReference type="EMBL" id="AE017282">
    <property type="protein sequence ID" value="AAU91659.1"/>
    <property type="molecule type" value="Genomic_DNA"/>
</dbReference>
<evidence type="ECO:0000256" key="4">
    <source>
        <dbReference type="ARBA" id="ARBA00022840"/>
    </source>
</evidence>
<evidence type="ECO:0000256" key="1">
    <source>
        <dbReference type="ARBA" id="ARBA00022679"/>
    </source>
</evidence>
<sequence>MAKIRASGLKQPFASPCPSERIRQMPYLLSMGRGESYGHHGEILQGVIPSAVGIPRPILVTLPCLHYRVTVCFFPAAGNRLQTIPAARPKAARAALLTLSCLGVSGVGGLLFLNGNIPPGQGLGSSSADVTATIRAVADACGQTLAPERIARLAVAAETASDPLMFDGPALVFAQREGFVVERFDNPLPPMELLSVQDPANGSGIDTLSGTPRRYERQEMARCQALLETLRAGIARGDAGLVGAVATASARLNQRFVRKPRLDELEAVGRHHGALGVQVAHSGTVMGLLFRPGDRDAIGAARRQLAARGWKSGLPELPTSAPAIAPDVEDSASNASR</sequence>
<evidence type="ECO:0000259" key="6">
    <source>
        <dbReference type="Pfam" id="PF00288"/>
    </source>
</evidence>
<keyword evidence="4" id="KW-0067">ATP-binding</keyword>
<dbReference type="InterPro" id="IPR006204">
    <property type="entry name" value="GHMP_kinase_N_dom"/>
</dbReference>
<evidence type="ECO:0000256" key="3">
    <source>
        <dbReference type="ARBA" id="ARBA00022777"/>
    </source>
</evidence>
<dbReference type="InterPro" id="IPR020568">
    <property type="entry name" value="Ribosomal_Su5_D2-typ_SF"/>
</dbReference>
<evidence type="ECO:0000256" key="2">
    <source>
        <dbReference type="ARBA" id="ARBA00022741"/>
    </source>
</evidence>
<dbReference type="SUPFAM" id="SSF54211">
    <property type="entry name" value="Ribosomal protein S5 domain 2-like"/>
    <property type="match status" value="1"/>
</dbReference>
<dbReference type="InterPro" id="IPR013750">
    <property type="entry name" value="GHMP_kinase_C_dom"/>
</dbReference>
<accession>Q605I1</accession>
<dbReference type="GO" id="GO:0016301">
    <property type="term" value="F:kinase activity"/>
    <property type="evidence" value="ECO:0007669"/>
    <property type="project" value="UniProtKB-KW"/>
</dbReference>
<evidence type="ECO:0000259" key="7">
    <source>
        <dbReference type="Pfam" id="PF08544"/>
    </source>
</evidence>
<feature type="region of interest" description="Disordered" evidence="5">
    <location>
        <begin position="311"/>
        <end position="337"/>
    </location>
</feature>
<dbReference type="Proteomes" id="UP000006821">
    <property type="component" value="Chromosome"/>
</dbReference>
<dbReference type="STRING" id="243233.MCA2303"/>
<protein>
    <recommendedName>
        <fullName evidence="10">GHMP kinase</fullName>
    </recommendedName>
</protein>
<name>Q605I1_METCA</name>
<dbReference type="Pfam" id="PF00288">
    <property type="entry name" value="GHMP_kinases_N"/>
    <property type="match status" value="1"/>
</dbReference>
<keyword evidence="1" id="KW-0808">Transferase</keyword>
<dbReference type="PROSITE" id="PS00627">
    <property type="entry name" value="GHMP_KINASES_ATP"/>
    <property type="match status" value="1"/>
</dbReference>
<dbReference type="KEGG" id="mca:MCA2303"/>
<evidence type="ECO:0000313" key="8">
    <source>
        <dbReference type="EMBL" id="AAU91659.1"/>
    </source>
</evidence>
<dbReference type="GO" id="GO:0005524">
    <property type="term" value="F:ATP binding"/>
    <property type="evidence" value="ECO:0007669"/>
    <property type="project" value="UniProtKB-KW"/>
</dbReference>
<dbReference type="InterPro" id="IPR006203">
    <property type="entry name" value="GHMP_knse_ATP-bd_CS"/>
</dbReference>
<keyword evidence="2" id="KW-0547">Nucleotide-binding</keyword>
<feature type="domain" description="GHMP kinase C-terminal" evidence="7">
    <location>
        <begin position="231"/>
        <end position="301"/>
    </location>
</feature>
<dbReference type="Gene3D" id="3.30.230.10">
    <property type="match status" value="1"/>
</dbReference>
<reference evidence="8 9" key="1">
    <citation type="journal article" date="2004" name="PLoS Biol.">
        <title>Genomic insights into methanotrophy: the complete genome sequence of Methylococcus capsulatus (Bath).</title>
        <authorList>
            <person name="Ward N.L."/>
            <person name="Larsen O."/>
            <person name="Sakwa J."/>
            <person name="Bruseth L."/>
            <person name="Khouri H.M."/>
            <person name="Durkin A.S."/>
            <person name="Dimitrov G."/>
            <person name="Jiang L."/>
            <person name="Scanlan D."/>
            <person name="Kang K.H."/>
            <person name="Lewis M.R."/>
            <person name="Nelson K.E."/>
            <person name="Methe B.A."/>
            <person name="Wu M."/>
            <person name="Heidelberg J.F."/>
            <person name="Paulsen I.T."/>
            <person name="Fouts D.E."/>
            <person name="Ravel J."/>
            <person name="Tettelin H."/>
            <person name="Ren Q."/>
            <person name="Read T.D."/>
            <person name="DeBoy R.T."/>
            <person name="Seshadri R."/>
            <person name="Salzberg S.L."/>
            <person name="Jensen H.B."/>
            <person name="Birkeland N.K."/>
            <person name="Nelson W.C."/>
            <person name="Dodson R.J."/>
            <person name="Grindhaug S.H."/>
            <person name="Holt I.E."/>
            <person name="Eidhammer I."/>
            <person name="Jonasen I."/>
            <person name="Vanaken S."/>
            <person name="Utterback T.R."/>
            <person name="Feldblyum T.V."/>
            <person name="Fraser C.M."/>
            <person name="Lillehaug J.R."/>
            <person name="Eisen J.A."/>
        </authorList>
    </citation>
    <scope>NUCLEOTIDE SEQUENCE [LARGE SCALE GENOMIC DNA]</scope>
    <source>
        <strain evidence="9">ATCC 33009 / NCIMB 11132 / Bath</strain>
    </source>
</reference>
<proteinExistence type="predicted"/>